<protein>
    <submittedName>
        <fullName evidence="1">CLUMA_CG011113, isoform A</fullName>
    </submittedName>
</protein>
<sequence length="71" mass="8461">MRSLYDKTTAKMENFMSQDHQQIFNFVYGNCCEIKSRFNLKLFMDNSKEHHGLFYLRIIASKLITTKHSPL</sequence>
<evidence type="ECO:0000313" key="1">
    <source>
        <dbReference type="EMBL" id="CRK97733.1"/>
    </source>
</evidence>
<dbReference type="AlphaFoldDB" id="A0A1J1IBS8"/>
<proteinExistence type="predicted"/>
<dbReference type="Proteomes" id="UP000183832">
    <property type="component" value="Unassembled WGS sequence"/>
</dbReference>
<evidence type="ECO:0000313" key="2">
    <source>
        <dbReference type="Proteomes" id="UP000183832"/>
    </source>
</evidence>
<organism evidence="1 2">
    <name type="scientific">Clunio marinus</name>
    <dbReference type="NCBI Taxonomy" id="568069"/>
    <lineage>
        <taxon>Eukaryota</taxon>
        <taxon>Metazoa</taxon>
        <taxon>Ecdysozoa</taxon>
        <taxon>Arthropoda</taxon>
        <taxon>Hexapoda</taxon>
        <taxon>Insecta</taxon>
        <taxon>Pterygota</taxon>
        <taxon>Neoptera</taxon>
        <taxon>Endopterygota</taxon>
        <taxon>Diptera</taxon>
        <taxon>Nematocera</taxon>
        <taxon>Chironomoidea</taxon>
        <taxon>Chironomidae</taxon>
        <taxon>Clunio</taxon>
    </lineage>
</organism>
<reference evidence="1 2" key="1">
    <citation type="submission" date="2015-04" db="EMBL/GenBank/DDBJ databases">
        <authorList>
            <person name="Syromyatnikov M.Y."/>
            <person name="Popov V.N."/>
        </authorList>
    </citation>
    <scope>NUCLEOTIDE SEQUENCE [LARGE SCALE GENOMIC DNA]</scope>
</reference>
<keyword evidence="2" id="KW-1185">Reference proteome</keyword>
<accession>A0A1J1IBS8</accession>
<name>A0A1J1IBS8_9DIPT</name>
<gene>
    <name evidence="1" type="ORF">CLUMA_CG011113</name>
</gene>
<dbReference type="EMBL" id="CVRI01000047">
    <property type="protein sequence ID" value="CRK97733.1"/>
    <property type="molecule type" value="Genomic_DNA"/>
</dbReference>